<evidence type="ECO:0000256" key="3">
    <source>
        <dbReference type="ARBA" id="ARBA00023125"/>
    </source>
</evidence>
<evidence type="ECO:0000313" key="5">
    <source>
        <dbReference type="EMBL" id="GAJ11795.1"/>
    </source>
</evidence>
<keyword evidence="2" id="KW-0902">Two-component regulatory system</keyword>
<dbReference type="SMART" id="SM00862">
    <property type="entry name" value="Trans_reg_C"/>
    <property type="match status" value="1"/>
</dbReference>
<gene>
    <name evidence="5" type="ORF">S12H4_42106</name>
</gene>
<reference evidence="5" key="1">
    <citation type="journal article" date="2014" name="Front. Microbiol.">
        <title>High frequency of phylogenetically diverse reductive dehalogenase-homologous genes in deep subseafloor sedimentary metagenomes.</title>
        <authorList>
            <person name="Kawai M."/>
            <person name="Futagami T."/>
            <person name="Toyoda A."/>
            <person name="Takaki Y."/>
            <person name="Nishi S."/>
            <person name="Hori S."/>
            <person name="Arai W."/>
            <person name="Tsubouchi T."/>
            <person name="Morono Y."/>
            <person name="Uchiyama I."/>
            <person name="Ito T."/>
            <person name="Fujiyama A."/>
            <person name="Inagaki F."/>
            <person name="Takami H."/>
        </authorList>
    </citation>
    <scope>NUCLEOTIDE SEQUENCE</scope>
    <source>
        <strain evidence="5">Expedition CK06-06</strain>
    </source>
</reference>
<dbReference type="EMBL" id="BARW01025729">
    <property type="protein sequence ID" value="GAJ11795.1"/>
    <property type="molecule type" value="Genomic_DNA"/>
</dbReference>
<dbReference type="Gene3D" id="1.10.10.10">
    <property type="entry name" value="Winged helix-like DNA-binding domain superfamily/Winged helix DNA-binding domain"/>
    <property type="match status" value="1"/>
</dbReference>
<dbReference type="SUPFAM" id="SSF46894">
    <property type="entry name" value="C-terminal effector domain of the bipartite response regulators"/>
    <property type="match status" value="1"/>
</dbReference>
<proteinExistence type="predicted"/>
<dbReference type="InterPro" id="IPR016032">
    <property type="entry name" value="Sig_transdc_resp-reg_C-effctor"/>
</dbReference>
<dbReference type="GO" id="GO:0000156">
    <property type="term" value="F:phosphorelay response regulator activity"/>
    <property type="evidence" value="ECO:0007669"/>
    <property type="project" value="TreeGrafter"/>
</dbReference>
<feature type="domain" description="OmpR/PhoB-type" evidence="4">
    <location>
        <begin position="189"/>
        <end position="261"/>
    </location>
</feature>
<comment type="caution">
    <text evidence="5">The sequence shown here is derived from an EMBL/GenBank/DDBJ whole genome shotgun (WGS) entry which is preliminary data.</text>
</comment>
<name>X1VQZ6_9ZZZZ</name>
<keyword evidence="1" id="KW-0597">Phosphoprotein</keyword>
<accession>X1VQZ6</accession>
<evidence type="ECO:0000256" key="1">
    <source>
        <dbReference type="ARBA" id="ARBA00022553"/>
    </source>
</evidence>
<dbReference type="GO" id="GO:0000976">
    <property type="term" value="F:transcription cis-regulatory region binding"/>
    <property type="evidence" value="ECO:0007669"/>
    <property type="project" value="TreeGrafter"/>
</dbReference>
<dbReference type="GO" id="GO:0032993">
    <property type="term" value="C:protein-DNA complex"/>
    <property type="evidence" value="ECO:0007669"/>
    <property type="project" value="TreeGrafter"/>
</dbReference>
<protein>
    <recommendedName>
        <fullName evidence="4">OmpR/PhoB-type domain-containing protein</fullName>
    </recommendedName>
</protein>
<dbReference type="CDD" id="cd00383">
    <property type="entry name" value="trans_reg_C"/>
    <property type="match status" value="1"/>
</dbReference>
<keyword evidence="3" id="KW-0238">DNA-binding</keyword>
<feature type="non-terminal residue" evidence="5">
    <location>
        <position position="261"/>
    </location>
</feature>
<dbReference type="InterPro" id="IPR001867">
    <property type="entry name" value="OmpR/PhoB-type_DNA-bd"/>
</dbReference>
<organism evidence="5">
    <name type="scientific">marine sediment metagenome</name>
    <dbReference type="NCBI Taxonomy" id="412755"/>
    <lineage>
        <taxon>unclassified sequences</taxon>
        <taxon>metagenomes</taxon>
        <taxon>ecological metagenomes</taxon>
    </lineage>
</organism>
<dbReference type="InterPro" id="IPR036388">
    <property type="entry name" value="WH-like_DNA-bd_sf"/>
</dbReference>
<dbReference type="PANTHER" id="PTHR48111:SF40">
    <property type="entry name" value="PHOSPHATE REGULON TRANSCRIPTIONAL REGULATORY PROTEIN PHOB"/>
    <property type="match status" value="1"/>
</dbReference>
<dbReference type="GO" id="GO:0005829">
    <property type="term" value="C:cytosol"/>
    <property type="evidence" value="ECO:0007669"/>
    <property type="project" value="TreeGrafter"/>
</dbReference>
<dbReference type="GO" id="GO:0006355">
    <property type="term" value="P:regulation of DNA-templated transcription"/>
    <property type="evidence" value="ECO:0007669"/>
    <property type="project" value="InterPro"/>
</dbReference>
<evidence type="ECO:0000259" key="4">
    <source>
        <dbReference type="PROSITE" id="PS51755"/>
    </source>
</evidence>
<dbReference type="InterPro" id="IPR039420">
    <property type="entry name" value="WalR-like"/>
</dbReference>
<dbReference type="PROSITE" id="PS51755">
    <property type="entry name" value="OMPR_PHOB"/>
    <property type="match status" value="1"/>
</dbReference>
<dbReference type="Pfam" id="PF00486">
    <property type="entry name" value="Trans_reg_C"/>
    <property type="match status" value="1"/>
</dbReference>
<feature type="non-terminal residue" evidence="5">
    <location>
        <position position="1"/>
    </location>
</feature>
<dbReference type="AlphaFoldDB" id="X1VQZ6"/>
<dbReference type="PANTHER" id="PTHR48111">
    <property type="entry name" value="REGULATOR OF RPOS"/>
    <property type="match status" value="1"/>
</dbReference>
<sequence>GLFANGVQPLTPHQPLQPQIFEAAGKPDLQPLRLALHLFARHNCMIPASHPRRELRLPRPKAVLYPTDMRKVLMIGRERLLPFRNGLEEDGYEVIHSTPGGAAAGGEYSPDVIVLELTAGAEDAEVKRILEDRRTGNSPPVIALIDPDRLSSFDPGLGPDDFLVTTAAPEELSLRICQALWRRTGVDAKNVLRSGDLEIDLASYTVHLSGQPVELTYKEYELLRFLATNAARVFTREELLNKVWGYDFYGGARTVDVHIRR</sequence>
<evidence type="ECO:0000256" key="2">
    <source>
        <dbReference type="ARBA" id="ARBA00023012"/>
    </source>
</evidence>